<dbReference type="EMBL" id="GBXM01095291">
    <property type="protein sequence ID" value="JAH13286.1"/>
    <property type="molecule type" value="Transcribed_RNA"/>
</dbReference>
<reference evidence="1" key="2">
    <citation type="journal article" date="2015" name="Fish Shellfish Immunol.">
        <title>Early steps in the European eel (Anguilla anguilla)-Vibrio vulnificus interaction in the gills: Role of the RtxA13 toxin.</title>
        <authorList>
            <person name="Callol A."/>
            <person name="Pajuelo D."/>
            <person name="Ebbesson L."/>
            <person name="Teles M."/>
            <person name="MacKenzie S."/>
            <person name="Amaro C."/>
        </authorList>
    </citation>
    <scope>NUCLEOTIDE SEQUENCE</scope>
</reference>
<evidence type="ECO:0000313" key="1">
    <source>
        <dbReference type="EMBL" id="JAH13286.1"/>
    </source>
</evidence>
<dbReference type="AlphaFoldDB" id="A0A0E9Q8U6"/>
<name>A0A0E9Q8U6_ANGAN</name>
<reference evidence="1" key="1">
    <citation type="submission" date="2014-11" db="EMBL/GenBank/DDBJ databases">
        <authorList>
            <person name="Amaro Gonzalez C."/>
        </authorList>
    </citation>
    <scope>NUCLEOTIDE SEQUENCE</scope>
</reference>
<accession>A0A0E9Q8U6</accession>
<protein>
    <submittedName>
        <fullName evidence="1">Uncharacterized protein</fullName>
    </submittedName>
</protein>
<proteinExistence type="predicted"/>
<organism evidence="1">
    <name type="scientific">Anguilla anguilla</name>
    <name type="common">European freshwater eel</name>
    <name type="synonym">Muraena anguilla</name>
    <dbReference type="NCBI Taxonomy" id="7936"/>
    <lineage>
        <taxon>Eukaryota</taxon>
        <taxon>Metazoa</taxon>
        <taxon>Chordata</taxon>
        <taxon>Craniata</taxon>
        <taxon>Vertebrata</taxon>
        <taxon>Euteleostomi</taxon>
        <taxon>Actinopterygii</taxon>
        <taxon>Neopterygii</taxon>
        <taxon>Teleostei</taxon>
        <taxon>Anguilliformes</taxon>
        <taxon>Anguillidae</taxon>
        <taxon>Anguilla</taxon>
    </lineage>
</organism>
<sequence>MKLLCRGLELSATAKGCGYGRRCIGGKKSRLLEFRTLAS</sequence>